<evidence type="ECO:0000313" key="4">
    <source>
        <dbReference type="Proteomes" id="UP000450676"/>
    </source>
</evidence>
<dbReference type="Pfam" id="PF11678">
    <property type="entry name" value="Tle3_C"/>
    <property type="match status" value="1"/>
</dbReference>
<dbReference type="AlphaFoldDB" id="A0A7X4HIK5"/>
<dbReference type="SUPFAM" id="SSF53474">
    <property type="entry name" value="alpha/beta-Hydrolases"/>
    <property type="match status" value="1"/>
</dbReference>
<proteinExistence type="predicted"/>
<dbReference type="Pfam" id="PF24322">
    <property type="entry name" value="Tle3"/>
    <property type="match status" value="1"/>
</dbReference>
<dbReference type="InterPro" id="IPR021692">
    <property type="entry name" value="Tle3_C"/>
</dbReference>
<organism evidence="3 4">
    <name type="scientific">Pseudoduganella aquatica</name>
    <dbReference type="NCBI Taxonomy" id="2660641"/>
    <lineage>
        <taxon>Bacteria</taxon>
        <taxon>Pseudomonadati</taxon>
        <taxon>Pseudomonadota</taxon>
        <taxon>Betaproteobacteria</taxon>
        <taxon>Burkholderiales</taxon>
        <taxon>Oxalobacteraceae</taxon>
        <taxon>Telluria group</taxon>
        <taxon>Pseudoduganella</taxon>
    </lineage>
</organism>
<gene>
    <name evidence="3" type="ORF">GTP77_29450</name>
</gene>
<dbReference type="Proteomes" id="UP000450676">
    <property type="component" value="Unassembled WGS sequence"/>
</dbReference>
<evidence type="ECO:0000313" key="3">
    <source>
        <dbReference type="EMBL" id="MYN11438.1"/>
    </source>
</evidence>
<dbReference type="EMBL" id="WWCU01000082">
    <property type="protein sequence ID" value="MYN11438.1"/>
    <property type="molecule type" value="Genomic_DNA"/>
</dbReference>
<feature type="domain" description="Antibacterial effector protein Tle3 C-terminal" evidence="1">
    <location>
        <begin position="616"/>
        <end position="755"/>
    </location>
</feature>
<accession>A0A7X4HIK5</accession>
<comment type="caution">
    <text evidence="3">The sequence shown here is derived from an EMBL/GenBank/DDBJ whole genome shotgun (WGS) entry which is preliminary data.</text>
</comment>
<dbReference type="InterPro" id="IPR056221">
    <property type="entry name" value="Tle3_ab_dom"/>
</dbReference>
<evidence type="ECO:0000259" key="1">
    <source>
        <dbReference type="Pfam" id="PF11678"/>
    </source>
</evidence>
<dbReference type="InterPro" id="IPR029058">
    <property type="entry name" value="AB_hydrolase_fold"/>
</dbReference>
<name>A0A7X4HIK5_9BURK</name>
<sequence>MGIYKKVPYEAGAASGVYAPKRLKNKVIPLRHNLPGNIIVIHGVNDVGTAYEAVESGLCEGLSTRLCGDLKAASYRLPAEADNKKLEEDPDAIFYKRTISDSTHSPVIPFYWGFRELDAQVSSNAKLARGQFLDRHGNRLDKDFSKGGGPFANATSTLPDMWNRGKWGVFRALDIAQQDATHPVLNNPGRMYMILAAQRLAALICIIRDYDENETVSIVAHSQGCLISLLAQAFLLDPKIKAVQPNARPADTLILNNPPYSLVDDIPTPVAAVDGYSDNDDVMQDRYDPIKGVQTLNARLTTLSRITKAIWSRRHTQPPLEELPEIVKHFGVVGKAWKASDDRDNRGKVYLYFGPEDMTVALANVQGIGWQGVPEYQRGTKTVLKEIAGIKRNSAVRILRKPLEELGEGFRQRVFTRKRRPDPRSGAYVQVGAANSPYYFMLRQPGEDDQSHSEVSDSLLSKHVVRSHLAGRRNTPEGADVGETVSHSVRLINGESLKQPVLASLLEGSFPDAKGRVGGTEAVDQIDAAIAVTSQYGVYNMWLTVPYVYPIAETDKLVISDSPKRELHYLRVGHTADLKNKVQDWLNKEKEAGECCEVLEAYVCMNNGFTPLPAKPAKVIIKRTETPNEARLRWQQTKVPRSFHGAIFGGKENHRNVTAYDVAIGSGKASSDPNFYSYLCDVADWRLQEMPSRKRPGIMQWEKFQGTHKVYLGSEPEWRKRLIAGNAHYYSSGVLPDGLPVLPEGLPADVLTELKS</sequence>
<keyword evidence="4" id="KW-1185">Reference proteome</keyword>
<reference evidence="3 4" key="1">
    <citation type="submission" date="2019-12" db="EMBL/GenBank/DDBJ databases">
        <title>Novel species isolated from a subtropical stream in China.</title>
        <authorList>
            <person name="Lu H."/>
        </authorList>
    </citation>
    <scope>NUCLEOTIDE SEQUENCE [LARGE SCALE GENOMIC DNA]</scope>
    <source>
        <strain evidence="3 4">FT127W</strain>
    </source>
</reference>
<protein>
    <submittedName>
        <fullName evidence="3">DUF3274 domain-containing protein</fullName>
    </submittedName>
</protein>
<dbReference type="RefSeq" id="WP_161075699.1">
    <property type="nucleotide sequence ID" value="NZ_CP086370.1"/>
</dbReference>
<feature type="domain" description="T6SS Tle3 phospholipase effector alpha/beta" evidence="2">
    <location>
        <begin position="34"/>
        <end position="374"/>
    </location>
</feature>
<evidence type="ECO:0000259" key="2">
    <source>
        <dbReference type="Pfam" id="PF24322"/>
    </source>
</evidence>